<dbReference type="Proteomes" id="UP001597520">
    <property type="component" value="Unassembled WGS sequence"/>
</dbReference>
<organism evidence="3 4">
    <name type="scientific">Salibacterium lacus</name>
    <dbReference type="NCBI Taxonomy" id="1898109"/>
    <lineage>
        <taxon>Bacteria</taxon>
        <taxon>Bacillati</taxon>
        <taxon>Bacillota</taxon>
        <taxon>Bacilli</taxon>
        <taxon>Bacillales</taxon>
        <taxon>Bacillaceae</taxon>
    </lineage>
</organism>
<accession>A0ABW5T266</accession>
<dbReference type="CDD" id="cd00093">
    <property type="entry name" value="HTH_XRE"/>
    <property type="match status" value="1"/>
</dbReference>
<dbReference type="SUPFAM" id="SSF47413">
    <property type="entry name" value="lambda repressor-like DNA-binding domains"/>
    <property type="match status" value="1"/>
</dbReference>
<keyword evidence="4" id="KW-1185">Reference proteome</keyword>
<proteinExistence type="predicted"/>
<evidence type="ECO:0000313" key="3">
    <source>
        <dbReference type="EMBL" id="MFD2705494.1"/>
    </source>
</evidence>
<feature type="domain" description="HTH cro/C1-type" evidence="2">
    <location>
        <begin position="16"/>
        <end position="70"/>
    </location>
</feature>
<evidence type="ECO:0000259" key="2">
    <source>
        <dbReference type="PROSITE" id="PS50943"/>
    </source>
</evidence>
<dbReference type="EMBL" id="JBHUML010000002">
    <property type="protein sequence ID" value="MFD2705494.1"/>
    <property type="molecule type" value="Genomic_DNA"/>
</dbReference>
<dbReference type="Pfam" id="PF01381">
    <property type="entry name" value="HTH_3"/>
    <property type="match status" value="1"/>
</dbReference>
<feature type="region of interest" description="Disordered" evidence="1">
    <location>
        <begin position="70"/>
        <end position="103"/>
    </location>
</feature>
<evidence type="ECO:0000256" key="1">
    <source>
        <dbReference type="SAM" id="MobiDB-lite"/>
    </source>
</evidence>
<protein>
    <submittedName>
        <fullName evidence="3">Helix-turn-helix domain-containing protein</fullName>
    </submittedName>
</protein>
<dbReference type="Gene3D" id="1.10.260.40">
    <property type="entry name" value="lambda repressor-like DNA-binding domains"/>
    <property type="match status" value="1"/>
</dbReference>
<name>A0ABW5T266_9BACI</name>
<dbReference type="InterPro" id="IPR010982">
    <property type="entry name" value="Lambda_DNA-bd_dom_sf"/>
</dbReference>
<sequence length="167" mass="19184">MFDRDLELKKEIASNIRRLLKENGWTQLKLSEQTGISKSTLSDYINFRTLINPGNVERLSTAFDVKKSEIDPSFKGRDSEDGSDRGDFVKEDDRSYGLNAKDERDIQKELERMINDLDDPGAYAAFDGQSIEDMGEEDKELLKDSLEHSLRIAKRAAKQKFTPNKYK</sequence>
<evidence type="ECO:0000313" key="4">
    <source>
        <dbReference type="Proteomes" id="UP001597520"/>
    </source>
</evidence>
<gene>
    <name evidence="3" type="ORF">ACFSUB_08440</name>
</gene>
<dbReference type="InterPro" id="IPR001387">
    <property type="entry name" value="Cro/C1-type_HTH"/>
</dbReference>
<comment type="caution">
    <text evidence="3">The sequence shown here is derived from an EMBL/GenBank/DDBJ whole genome shotgun (WGS) entry which is preliminary data.</text>
</comment>
<dbReference type="SMART" id="SM00530">
    <property type="entry name" value="HTH_XRE"/>
    <property type="match status" value="1"/>
</dbReference>
<dbReference type="RefSeq" id="WP_380712735.1">
    <property type="nucleotide sequence ID" value="NZ_JBHUML010000002.1"/>
</dbReference>
<dbReference type="PROSITE" id="PS50943">
    <property type="entry name" value="HTH_CROC1"/>
    <property type="match status" value="1"/>
</dbReference>
<reference evidence="4" key="1">
    <citation type="journal article" date="2019" name="Int. J. Syst. Evol. Microbiol.">
        <title>The Global Catalogue of Microorganisms (GCM) 10K type strain sequencing project: providing services to taxonomists for standard genome sequencing and annotation.</title>
        <authorList>
            <consortium name="The Broad Institute Genomics Platform"/>
            <consortium name="The Broad Institute Genome Sequencing Center for Infectious Disease"/>
            <person name="Wu L."/>
            <person name="Ma J."/>
        </authorList>
    </citation>
    <scope>NUCLEOTIDE SEQUENCE [LARGE SCALE GENOMIC DNA]</scope>
    <source>
        <strain evidence="4">KCTC 33792</strain>
    </source>
</reference>